<dbReference type="GO" id="GO:0005829">
    <property type="term" value="C:cytosol"/>
    <property type="evidence" value="ECO:0007669"/>
    <property type="project" value="TreeGrafter"/>
</dbReference>
<dbReference type="PANTHER" id="PTHR12258">
    <property type="entry name" value="JANUS-A/JANUS-B"/>
    <property type="match status" value="1"/>
</dbReference>
<feature type="active site" description="Proton acceptor" evidence="5">
    <location>
        <position position="67"/>
    </location>
</feature>
<dbReference type="GO" id="GO:0007548">
    <property type="term" value="P:sex differentiation"/>
    <property type="evidence" value="ECO:0007669"/>
    <property type="project" value="UniProtKB-KW"/>
</dbReference>
<dbReference type="InterPro" id="IPR038596">
    <property type="entry name" value="Janus_sf"/>
</dbReference>
<evidence type="ECO:0000256" key="6">
    <source>
        <dbReference type="PIRSR" id="PIRSR607702-2"/>
    </source>
</evidence>
<evidence type="ECO:0000256" key="1">
    <source>
        <dbReference type="ARBA" id="ARBA00002508"/>
    </source>
</evidence>
<evidence type="ECO:0000256" key="4">
    <source>
        <dbReference type="ARBA" id="ARBA00022928"/>
    </source>
</evidence>
<dbReference type="Gene3D" id="3.50.20.20">
    <property type="entry name" value="Janus/Ocnus"/>
    <property type="match status" value="1"/>
</dbReference>
<dbReference type="AlphaFoldDB" id="A0A8S1IW65"/>
<protein>
    <submittedName>
        <fullName evidence="7">Uncharacterized protein</fullName>
    </submittedName>
</protein>
<proteinExistence type="inferred from homology"/>
<comment type="caution">
    <text evidence="7">The sequence shown here is derived from an EMBL/GenBank/DDBJ whole genome shotgun (WGS) entry which is preliminary data.</text>
</comment>
<organism evidence="7 8">
    <name type="scientific">Ostreobium quekettii</name>
    <dbReference type="NCBI Taxonomy" id="121088"/>
    <lineage>
        <taxon>Eukaryota</taxon>
        <taxon>Viridiplantae</taxon>
        <taxon>Chlorophyta</taxon>
        <taxon>core chlorophytes</taxon>
        <taxon>Ulvophyceae</taxon>
        <taxon>TCBD clade</taxon>
        <taxon>Bryopsidales</taxon>
        <taxon>Ostreobineae</taxon>
        <taxon>Ostreobiaceae</taxon>
        <taxon>Ostreobium</taxon>
    </lineage>
</organism>
<evidence type="ECO:0000256" key="2">
    <source>
        <dbReference type="ARBA" id="ARBA00010971"/>
    </source>
</evidence>
<dbReference type="EMBL" id="CAJHUC010000949">
    <property type="protein sequence ID" value="CAD7699071.1"/>
    <property type="molecule type" value="Genomic_DNA"/>
</dbReference>
<keyword evidence="8" id="KW-1185">Reference proteome</keyword>
<keyword evidence="3" id="KW-0221">Differentiation</keyword>
<accession>A0A8S1IW65</accession>
<evidence type="ECO:0000313" key="7">
    <source>
        <dbReference type="EMBL" id="CAD7699071.1"/>
    </source>
</evidence>
<gene>
    <name evidence="7" type="ORF">OSTQU699_LOCUS4429</name>
</gene>
<name>A0A8S1IW65_9CHLO</name>
<evidence type="ECO:0000256" key="5">
    <source>
        <dbReference type="PIRSR" id="PIRSR607702-1"/>
    </source>
</evidence>
<comment type="function">
    <text evidence="1">JanA and janB regulate somatic sex differentiation.</text>
</comment>
<feature type="binding site" evidence="6">
    <location>
        <position position="42"/>
    </location>
    <ligand>
        <name>substrate</name>
    </ligand>
</feature>
<evidence type="ECO:0000256" key="3">
    <source>
        <dbReference type="ARBA" id="ARBA00022782"/>
    </source>
</evidence>
<dbReference type="Proteomes" id="UP000708148">
    <property type="component" value="Unassembled WGS sequence"/>
</dbReference>
<reference evidence="7" key="1">
    <citation type="submission" date="2020-12" db="EMBL/GenBank/DDBJ databases">
        <authorList>
            <person name="Iha C."/>
        </authorList>
    </citation>
    <scope>NUCLEOTIDE SEQUENCE</scope>
</reference>
<dbReference type="GO" id="GO:0101006">
    <property type="term" value="F:protein histidine phosphatase activity"/>
    <property type="evidence" value="ECO:0007669"/>
    <property type="project" value="TreeGrafter"/>
</dbReference>
<dbReference type="GO" id="GO:0030154">
    <property type="term" value="P:cell differentiation"/>
    <property type="evidence" value="ECO:0007669"/>
    <property type="project" value="UniProtKB-KW"/>
</dbReference>
<sequence>MSIPGGYAIARKVLDAWVADGRPGSWAGDSVDDVRIDTGRFKYVMLRVGDGDRSKLVVRGSTAAKYHMNLLEAAKKEYGHLGLDLEPVGGGRIEHDPGMGSLSIYGYSSAFGQAVHDVAAALCVRWMLLYDATGINVSYDGY</sequence>
<comment type="similarity">
    <text evidence="2">Belongs to the janus family.</text>
</comment>
<dbReference type="Pfam" id="PF05005">
    <property type="entry name" value="Ocnus"/>
    <property type="match status" value="1"/>
</dbReference>
<dbReference type="SUPFAM" id="SSF143724">
    <property type="entry name" value="PHP14-like"/>
    <property type="match status" value="1"/>
</dbReference>
<keyword evidence="4" id="KW-0726">Sexual differentiation</keyword>
<evidence type="ECO:0000313" key="8">
    <source>
        <dbReference type="Proteomes" id="UP000708148"/>
    </source>
</evidence>
<dbReference type="OrthoDB" id="10249612at2759"/>
<dbReference type="PANTHER" id="PTHR12258:SF5">
    <property type="entry name" value="BCDNA.GH02250-RELATED"/>
    <property type="match status" value="1"/>
</dbReference>
<dbReference type="InterPro" id="IPR007702">
    <property type="entry name" value="Janus"/>
</dbReference>